<dbReference type="Proteomes" id="UP001056708">
    <property type="component" value="Chromosome"/>
</dbReference>
<organism evidence="1 2">
    <name type="scientific">Phormidium yuhuli AB48</name>
    <dbReference type="NCBI Taxonomy" id="2940671"/>
    <lineage>
        <taxon>Bacteria</taxon>
        <taxon>Bacillati</taxon>
        <taxon>Cyanobacteriota</taxon>
        <taxon>Cyanophyceae</taxon>
        <taxon>Oscillatoriophycideae</taxon>
        <taxon>Oscillatoriales</taxon>
        <taxon>Oscillatoriaceae</taxon>
        <taxon>Phormidium</taxon>
        <taxon>Phormidium yuhuli</taxon>
    </lineage>
</organism>
<dbReference type="RefSeq" id="WP_252664674.1">
    <property type="nucleotide sequence ID" value="NZ_CP098611.1"/>
</dbReference>
<reference evidence="1" key="1">
    <citation type="submission" date="2022-06" db="EMBL/GenBank/DDBJ databases">
        <title>Genome sequence of Phormidium yuhuli AB48 isolated from an industrial photobioreactor environment.</title>
        <authorList>
            <person name="Qiu Y."/>
            <person name="Noonan A.J.C."/>
            <person name="Dofher K."/>
            <person name="Koch M."/>
            <person name="Kieft B."/>
            <person name="Lin X."/>
            <person name="Ziels R.M."/>
            <person name="Hallam S.J."/>
        </authorList>
    </citation>
    <scope>NUCLEOTIDE SEQUENCE</scope>
    <source>
        <strain evidence="1">AB48</strain>
    </source>
</reference>
<evidence type="ECO:0000313" key="2">
    <source>
        <dbReference type="Proteomes" id="UP001056708"/>
    </source>
</evidence>
<gene>
    <name evidence="1" type="ORF">NEA10_07335</name>
</gene>
<proteinExistence type="predicted"/>
<keyword evidence="2" id="KW-1185">Reference proteome</keyword>
<dbReference type="EMBL" id="CP098611">
    <property type="protein sequence ID" value="USR92521.1"/>
    <property type="molecule type" value="Genomic_DNA"/>
</dbReference>
<evidence type="ECO:0000313" key="1">
    <source>
        <dbReference type="EMBL" id="USR92521.1"/>
    </source>
</evidence>
<protein>
    <submittedName>
        <fullName evidence="1">Uncharacterized protein</fullName>
    </submittedName>
</protein>
<sequence length="210" mass="23742">MLEAPKLEHVLAHRQRKDGAACCIVLAPPFSKIGKDEVIPRIGYLDNRSAHYIHFYCAGYGGYWHPSCIPDMQDIGKVKYENKTMIPWAFSQKLFGEFVSQLESATTWRYSGNTELILLDPQVDFSNALVLDLDAMIRDGGIQHSAKLFEAIIRYCREYGRNLSAYHFSDLQGTREAGKATLEALLTLLPKPVQGLWQRGHHYAIKDIAA</sequence>
<accession>A0ABY5AUG9</accession>
<name>A0ABY5AUG9_9CYAN</name>